<organism evidence="9 10">
    <name type="scientific">Effrenium voratum</name>
    <dbReference type="NCBI Taxonomy" id="2562239"/>
    <lineage>
        <taxon>Eukaryota</taxon>
        <taxon>Sar</taxon>
        <taxon>Alveolata</taxon>
        <taxon>Dinophyceae</taxon>
        <taxon>Suessiales</taxon>
        <taxon>Symbiodiniaceae</taxon>
        <taxon>Effrenium</taxon>
    </lineage>
</organism>
<dbReference type="InterPro" id="IPR027359">
    <property type="entry name" value="Volt_channel_dom_sf"/>
</dbReference>
<dbReference type="Gene3D" id="1.10.287.70">
    <property type="match status" value="1"/>
</dbReference>
<dbReference type="PROSITE" id="PS50222">
    <property type="entry name" value="EF_HAND_2"/>
    <property type="match status" value="2"/>
</dbReference>
<evidence type="ECO:0000313" key="10">
    <source>
        <dbReference type="Proteomes" id="UP001178507"/>
    </source>
</evidence>
<feature type="domain" description="EF-hand" evidence="8">
    <location>
        <begin position="345"/>
        <end position="380"/>
    </location>
</feature>
<comment type="subcellular location">
    <subcellularLocation>
        <location evidence="1">Membrane</location>
        <topology evidence="1">Multi-pass membrane protein</topology>
    </subcellularLocation>
</comment>
<dbReference type="PANTHER" id="PTHR46726">
    <property type="entry name" value="TWO PORE CHANNEL 3"/>
    <property type="match status" value="1"/>
</dbReference>
<protein>
    <recommendedName>
        <fullName evidence="8">EF-hand domain-containing protein</fullName>
    </recommendedName>
</protein>
<feature type="region of interest" description="Disordered" evidence="6">
    <location>
        <begin position="526"/>
        <end position="552"/>
    </location>
</feature>
<accession>A0AA36IGR0</accession>
<keyword evidence="3" id="KW-0106">Calcium</keyword>
<evidence type="ECO:0000256" key="1">
    <source>
        <dbReference type="ARBA" id="ARBA00004141"/>
    </source>
</evidence>
<evidence type="ECO:0000256" key="6">
    <source>
        <dbReference type="SAM" id="MobiDB-lite"/>
    </source>
</evidence>
<dbReference type="Proteomes" id="UP001178507">
    <property type="component" value="Unassembled WGS sequence"/>
</dbReference>
<evidence type="ECO:0000256" key="4">
    <source>
        <dbReference type="ARBA" id="ARBA00022989"/>
    </source>
</evidence>
<evidence type="ECO:0000259" key="8">
    <source>
        <dbReference type="PROSITE" id="PS50222"/>
    </source>
</evidence>
<dbReference type="GO" id="GO:0005216">
    <property type="term" value="F:monoatomic ion channel activity"/>
    <property type="evidence" value="ECO:0007669"/>
    <property type="project" value="InterPro"/>
</dbReference>
<evidence type="ECO:0000256" key="7">
    <source>
        <dbReference type="SAM" id="Phobius"/>
    </source>
</evidence>
<keyword evidence="5 7" id="KW-0472">Membrane</keyword>
<dbReference type="SUPFAM" id="SSF47473">
    <property type="entry name" value="EF-hand"/>
    <property type="match status" value="1"/>
</dbReference>
<feature type="transmembrane region" description="Helical" evidence="7">
    <location>
        <begin position="222"/>
        <end position="241"/>
    </location>
</feature>
<feature type="transmembrane region" description="Helical" evidence="7">
    <location>
        <begin position="300"/>
        <end position="321"/>
    </location>
</feature>
<evidence type="ECO:0000256" key="3">
    <source>
        <dbReference type="ARBA" id="ARBA00022837"/>
    </source>
</evidence>
<feature type="domain" description="EF-hand" evidence="8">
    <location>
        <begin position="389"/>
        <end position="424"/>
    </location>
</feature>
<feature type="transmembrane region" description="Helical" evidence="7">
    <location>
        <begin position="198"/>
        <end position="216"/>
    </location>
</feature>
<feature type="transmembrane region" description="Helical" evidence="7">
    <location>
        <begin position="262"/>
        <end position="280"/>
    </location>
</feature>
<dbReference type="CDD" id="cd00051">
    <property type="entry name" value="EFh"/>
    <property type="match status" value="1"/>
</dbReference>
<sequence>MEADKDNPIVMKPSHSSVKESVRRLQTDHSLSFEEVDHLQTTLAAISKSRRYTHYKRKPWMDEDGNLVWSPSRIMVAKVVFSQTFETCMGLIICFNLGIIVYEADMDATCHPAYTANYSECPQRADAIPFVGEINIMLLVIYSIECAIRFFVERGDFLCNAWNLVDLLTVVLGWSSMALSMLNFSLLRLARLVRVLRAARVFISVPEFYLLVSGLYSSMKAILFGSLILVSVIGFWAVIAVEMLHPIVASIQFTSCERCHGGFRSVLAASVTLFQQIVAGDSWGEISVPLIETAPETTPILFAIMVTVSLGVMNLILAVIVERATEARENDHDRKLKKKEVERSKNMTDFAVLCHDMDKDGSGSLSLDEMLKGYDENESFSKLMGVMDIHRDDMQTIFRVLDTDWSGEVSYLEFCQHLAGFFERDPTILQSLLKYSILEVRKMISVDVQGTLREHTKMLREQQRLLERLTASSSPLPVKKPPKVEVSFGPESEYLPPLQGLAGLQTELQPLLGRAERLLEEAMRASRAWSADGGEGQEPVMPPSPAGKPNEKYTEASLAEQLDRQFAELCSSFQDRFHEAESLQGRCKEMLEHLTDLRRDALSGHASYILSVQV</sequence>
<dbReference type="AlphaFoldDB" id="A0AA36IGR0"/>
<feature type="transmembrane region" description="Helical" evidence="7">
    <location>
        <begin position="134"/>
        <end position="152"/>
    </location>
</feature>
<comment type="caution">
    <text evidence="9">The sequence shown here is derived from an EMBL/GenBank/DDBJ whole genome shotgun (WGS) entry which is preliminary data.</text>
</comment>
<gene>
    <name evidence="9" type="ORF">EVOR1521_LOCUS13141</name>
</gene>
<evidence type="ECO:0000313" key="9">
    <source>
        <dbReference type="EMBL" id="CAJ1386978.1"/>
    </source>
</evidence>
<dbReference type="GO" id="GO:0005509">
    <property type="term" value="F:calcium ion binding"/>
    <property type="evidence" value="ECO:0007669"/>
    <property type="project" value="InterPro"/>
</dbReference>
<dbReference type="SUPFAM" id="SSF81324">
    <property type="entry name" value="Voltage-gated potassium channels"/>
    <property type="match status" value="1"/>
</dbReference>
<dbReference type="Gene3D" id="1.20.120.350">
    <property type="entry name" value="Voltage-gated potassium channels. Chain C"/>
    <property type="match status" value="1"/>
</dbReference>
<dbReference type="Pfam" id="PF00520">
    <property type="entry name" value="Ion_trans"/>
    <property type="match status" value="1"/>
</dbReference>
<proteinExistence type="predicted"/>
<evidence type="ECO:0000256" key="5">
    <source>
        <dbReference type="ARBA" id="ARBA00023136"/>
    </source>
</evidence>
<evidence type="ECO:0000256" key="2">
    <source>
        <dbReference type="ARBA" id="ARBA00022692"/>
    </source>
</evidence>
<dbReference type="InterPro" id="IPR018247">
    <property type="entry name" value="EF_Hand_1_Ca_BS"/>
</dbReference>
<feature type="transmembrane region" description="Helical" evidence="7">
    <location>
        <begin position="164"/>
        <end position="186"/>
    </location>
</feature>
<dbReference type="InterPro" id="IPR002048">
    <property type="entry name" value="EF_hand_dom"/>
</dbReference>
<keyword evidence="2 7" id="KW-0812">Transmembrane</keyword>
<reference evidence="9" key="1">
    <citation type="submission" date="2023-08" db="EMBL/GenBank/DDBJ databases">
        <authorList>
            <person name="Chen Y."/>
            <person name="Shah S."/>
            <person name="Dougan E. K."/>
            <person name="Thang M."/>
            <person name="Chan C."/>
        </authorList>
    </citation>
    <scope>NUCLEOTIDE SEQUENCE</scope>
</reference>
<dbReference type="PROSITE" id="PS00018">
    <property type="entry name" value="EF_HAND_1"/>
    <property type="match status" value="1"/>
</dbReference>
<keyword evidence="4 7" id="KW-1133">Transmembrane helix</keyword>
<keyword evidence="10" id="KW-1185">Reference proteome</keyword>
<dbReference type="Gene3D" id="1.10.238.10">
    <property type="entry name" value="EF-hand"/>
    <property type="match status" value="1"/>
</dbReference>
<dbReference type="PANTHER" id="PTHR46726:SF1">
    <property type="entry name" value="TWO-PORE CALCIUM CHANNEL 3"/>
    <property type="match status" value="1"/>
</dbReference>
<dbReference type="SMART" id="SM00054">
    <property type="entry name" value="EFh"/>
    <property type="match status" value="2"/>
</dbReference>
<dbReference type="InterPro" id="IPR011992">
    <property type="entry name" value="EF-hand-dom_pair"/>
</dbReference>
<dbReference type="InterPro" id="IPR005821">
    <property type="entry name" value="Ion_trans_dom"/>
</dbReference>
<dbReference type="GO" id="GO:0016020">
    <property type="term" value="C:membrane"/>
    <property type="evidence" value="ECO:0007669"/>
    <property type="project" value="UniProtKB-SubCell"/>
</dbReference>
<name>A0AA36IGR0_9DINO</name>
<dbReference type="EMBL" id="CAUJNA010001446">
    <property type="protein sequence ID" value="CAJ1386978.1"/>
    <property type="molecule type" value="Genomic_DNA"/>
</dbReference>